<feature type="binding site" evidence="6">
    <location>
        <position position="301"/>
    </location>
    <ligand>
        <name>D-dopa</name>
        <dbReference type="ChEBI" id="CHEBI:149689"/>
    </ligand>
</feature>
<dbReference type="GO" id="GO:0071949">
    <property type="term" value="F:FAD binding"/>
    <property type="evidence" value="ECO:0007669"/>
    <property type="project" value="InterPro"/>
</dbReference>
<dbReference type="PIRSF" id="PIRSF000189">
    <property type="entry name" value="D-aa_oxidase"/>
    <property type="match status" value="1"/>
</dbReference>
<dbReference type="GO" id="GO:0003884">
    <property type="term" value="F:D-amino-acid oxidase activity"/>
    <property type="evidence" value="ECO:0007669"/>
    <property type="project" value="InterPro"/>
</dbReference>
<dbReference type="InterPro" id="IPR006076">
    <property type="entry name" value="FAD-dep_OxRdtase"/>
</dbReference>
<feature type="signal peptide" evidence="7">
    <location>
        <begin position="1"/>
        <end position="18"/>
    </location>
</feature>
<keyword evidence="7" id="KW-0732">Signal</keyword>
<feature type="chain" id="PRO_5040401306" evidence="7">
    <location>
        <begin position="19"/>
        <end position="361"/>
    </location>
</feature>
<evidence type="ECO:0000256" key="5">
    <source>
        <dbReference type="ARBA" id="ARBA00023002"/>
    </source>
</evidence>
<dbReference type="Gene3D" id="3.40.50.720">
    <property type="entry name" value="NAD(P)-binding Rossmann-like Domain"/>
    <property type="match status" value="1"/>
</dbReference>
<dbReference type="SUPFAM" id="SSF54373">
    <property type="entry name" value="FAD-linked reductases, C-terminal domain"/>
    <property type="match status" value="1"/>
</dbReference>
<dbReference type="PANTHER" id="PTHR11530">
    <property type="entry name" value="D-AMINO ACID OXIDASE"/>
    <property type="match status" value="1"/>
</dbReference>
<feature type="domain" description="FAD dependent oxidoreductase" evidence="8">
    <location>
        <begin position="5"/>
        <end position="349"/>
    </location>
</feature>
<comment type="cofactor">
    <cofactor evidence="1 6">
        <name>FAD</name>
        <dbReference type="ChEBI" id="CHEBI:57692"/>
    </cofactor>
</comment>
<keyword evidence="5" id="KW-0560">Oxidoreductase</keyword>
<evidence type="ECO:0000256" key="7">
    <source>
        <dbReference type="SAM" id="SignalP"/>
    </source>
</evidence>
<dbReference type="OrthoDB" id="2015447at2759"/>
<evidence type="ECO:0000256" key="3">
    <source>
        <dbReference type="ARBA" id="ARBA00022630"/>
    </source>
</evidence>
<evidence type="ECO:0000259" key="8">
    <source>
        <dbReference type="Pfam" id="PF01266"/>
    </source>
</evidence>
<dbReference type="EMBL" id="CAJVPV010000050">
    <property type="protein sequence ID" value="CAG8440213.1"/>
    <property type="molecule type" value="Genomic_DNA"/>
</dbReference>
<protein>
    <submittedName>
        <fullName evidence="9">1524_t:CDS:1</fullName>
    </submittedName>
</protein>
<keyword evidence="3" id="KW-0285">Flavoprotein</keyword>
<evidence type="ECO:0000256" key="1">
    <source>
        <dbReference type="ARBA" id="ARBA00001974"/>
    </source>
</evidence>
<evidence type="ECO:0000256" key="4">
    <source>
        <dbReference type="ARBA" id="ARBA00022827"/>
    </source>
</evidence>
<feature type="binding site" evidence="6">
    <location>
        <begin position="47"/>
        <end position="48"/>
    </location>
    <ligand>
        <name>FAD</name>
        <dbReference type="ChEBI" id="CHEBI:57692"/>
    </ligand>
</feature>
<reference evidence="9" key="1">
    <citation type="submission" date="2021-06" db="EMBL/GenBank/DDBJ databases">
        <authorList>
            <person name="Kallberg Y."/>
            <person name="Tangrot J."/>
            <person name="Rosling A."/>
        </authorList>
    </citation>
    <scope>NUCLEOTIDE SEQUENCE</scope>
    <source>
        <strain evidence="9">CL551</strain>
    </source>
</reference>
<dbReference type="GO" id="GO:0019478">
    <property type="term" value="P:D-amino acid catabolic process"/>
    <property type="evidence" value="ECO:0007669"/>
    <property type="project" value="TreeGrafter"/>
</dbReference>
<dbReference type="Gene3D" id="3.30.9.10">
    <property type="entry name" value="D-Amino Acid Oxidase, subunit A, domain 2"/>
    <property type="match status" value="1"/>
</dbReference>
<comment type="similarity">
    <text evidence="2">Belongs to the DAMOX/DASOX family.</text>
</comment>
<dbReference type="InterPro" id="IPR023209">
    <property type="entry name" value="DAO"/>
</dbReference>
<dbReference type="PANTHER" id="PTHR11530:SF11">
    <property type="entry name" value="D-ASPARTATE OXIDASE"/>
    <property type="match status" value="1"/>
</dbReference>
<keyword evidence="10" id="KW-1185">Reference proteome</keyword>
<name>A0A9N8V1Y2_9GLOM</name>
<organism evidence="9 10">
    <name type="scientific">Acaulospora morrowiae</name>
    <dbReference type="NCBI Taxonomy" id="94023"/>
    <lineage>
        <taxon>Eukaryota</taxon>
        <taxon>Fungi</taxon>
        <taxon>Fungi incertae sedis</taxon>
        <taxon>Mucoromycota</taxon>
        <taxon>Glomeromycotina</taxon>
        <taxon>Glomeromycetes</taxon>
        <taxon>Diversisporales</taxon>
        <taxon>Acaulosporaceae</taxon>
        <taxon>Acaulospora</taxon>
    </lineage>
</organism>
<evidence type="ECO:0000313" key="10">
    <source>
        <dbReference type="Proteomes" id="UP000789342"/>
    </source>
</evidence>
<evidence type="ECO:0000313" key="9">
    <source>
        <dbReference type="EMBL" id="CAG8440213.1"/>
    </source>
</evidence>
<evidence type="ECO:0000256" key="2">
    <source>
        <dbReference type="ARBA" id="ARBA00006730"/>
    </source>
</evidence>
<feature type="binding site" evidence="6">
    <location>
        <position position="184"/>
    </location>
    <ligand>
        <name>FAD</name>
        <dbReference type="ChEBI" id="CHEBI:57692"/>
    </ligand>
</feature>
<keyword evidence="4 6" id="KW-0274">FAD</keyword>
<feature type="binding site" evidence="6">
    <location>
        <position position="166"/>
    </location>
    <ligand>
        <name>FAD</name>
        <dbReference type="ChEBI" id="CHEBI:57692"/>
    </ligand>
</feature>
<comment type="caution">
    <text evidence="9">The sequence shown here is derived from an EMBL/GenBank/DDBJ whole genome shotgun (WGS) entry which is preliminary data.</text>
</comment>
<evidence type="ECO:0000256" key="6">
    <source>
        <dbReference type="PIRSR" id="PIRSR000189-1"/>
    </source>
</evidence>
<proteinExistence type="inferred from homology"/>
<sequence>MALKRVVVLGAGVSGLSTATLLLQQEKKYKVHLIAKHFPGDQSYEYTSPWSGAYWRSYALKDDIKQQEIDKESYNHFRKLAGSPQNKTGIRIIDGFDYWDHISEDFSEPWFKTLCPEFRDLKREELPDGIKLGFTFKTVSFNPQTYLNHLLDTFTSLGGTTQHASVSHINECIESDTDIIINCTGIHSRTLGGVEDPNVYAVRGQTVIVQSPHINYAFLRQPCGLNAEKLGSASAKEMTYAIARDGGEVVLGGTYEQHNYTTEIDHEISEAIIQRCLTLRPDLLPPGQSKLTIKGYGVGLRPCREGGARLDCEWIASKKFDKNVLLCHNYGHGGAGFQTSYGSAKHIIKLMEDKLNENDKN</sequence>
<dbReference type="Proteomes" id="UP000789342">
    <property type="component" value="Unassembled WGS sequence"/>
</dbReference>
<dbReference type="Pfam" id="PF01266">
    <property type="entry name" value="DAO"/>
    <property type="match status" value="1"/>
</dbReference>
<dbReference type="GO" id="GO:0005737">
    <property type="term" value="C:cytoplasm"/>
    <property type="evidence" value="ECO:0007669"/>
    <property type="project" value="TreeGrafter"/>
</dbReference>
<feature type="binding site" evidence="6">
    <location>
        <position position="334"/>
    </location>
    <ligand>
        <name>D-dopa</name>
        <dbReference type="ChEBI" id="CHEBI:149689"/>
    </ligand>
</feature>
<feature type="binding site" evidence="6">
    <location>
        <position position="240"/>
    </location>
    <ligand>
        <name>D-dopa</name>
        <dbReference type="ChEBI" id="CHEBI:149689"/>
    </ligand>
</feature>
<dbReference type="AlphaFoldDB" id="A0A9N8V1Y2"/>
<gene>
    <name evidence="9" type="ORF">AMORRO_LOCUS222</name>
</gene>
<dbReference type="SUPFAM" id="SSF51971">
    <property type="entry name" value="Nucleotide-binding domain"/>
    <property type="match status" value="1"/>
</dbReference>
<accession>A0A9N8V1Y2</accession>